<comment type="similarity">
    <text evidence="2 17">Belongs to the peptidase A24 family.</text>
</comment>
<evidence type="ECO:0000256" key="9">
    <source>
        <dbReference type="ARBA" id="ARBA00022692"/>
    </source>
</evidence>
<keyword evidence="12 19" id="KW-0472">Membrane</keyword>
<dbReference type="PANTHER" id="PTHR30487:SF0">
    <property type="entry name" value="PREPILIN LEADER PEPTIDASE_N-METHYLTRANSFERASE-RELATED"/>
    <property type="match status" value="1"/>
</dbReference>
<dbReference type="PRINTS" id="PR00864">
    <property type="entry name" value="PREPILNPTASE"/>
</dbReference>
<dbReference type="EMBL" id="SRIO01000004">
    <property type="protein sequence ID" value="TFZ83204.1"/>
    <property type="molecule type" value="Genomic_DNA"/>
</dbReference>
<dbReference type="EC" id="3.4.23.43" evidence="15 18"/>
<dbReference type="OrthoDB" id="9789291at2"/>
<dbReference type="EC" id="2.1.1.-" evidence="18"/>
<organism evidence="22 23">
    <name type="scientific">Candidatus Macondimonas diazotrophica</name>
    <dbReference type="NCBI Taxonomy" id="2305248"/>
    <lineage>
        <taxon>Bacteria</taxon>
        <taxon>Pseudomonadati</taxon>
        <taxon>Pseudomonadota</taxon>
        <taxon>Gammaproteobacteria</taxon>
        <taxon>Chromatiales</taxon>
        <taxon>Ectothiorhodospiraceae</taxon>
        <taxon>Candidatus Macondimonas</taxon>
    </lineage>
</organism>
<evidence type="ECO:0000256" key="17">
    <source>
        <dbReference type="RuleBase" id="RU003793"/>
    </source>
</evidence>
<proteinExistence type="inferred from homology"/>
<feature type="transmembrane region" description="Helical" evidence="19">
    <location>
        <begin position="159"/>
        <end position="178"/>
    </location>
</feature>
<keyword evidence="3" id="KW-1003">Cell membrane</keyword>
<evidence type="ECO:0000256" key="2">
    <source>
        <dbReference type="ARBA" id="ARBA00005801"/>
    </source>
</evidence>
<evidence type="ECO:0000256" key="14">
    <source>
        <dbReference type="ARBA" id="ARBA00050401"/>
    </source>
</evidence>
<keyword evidence="6 18" id="KW-0645">Protease</keyword>
<evidence type="ECO:0000256" key="1">
    <source>
        <dbReference type="ARBA" id="ARBA00004429"/>
    </source>
</evidence>
<dbReference type="GO" id="GO:0006465">
    <property type="term" value="P:signal peptide processing"/>
    <property type="evidence" value="ECO:0007669"/>
    <property type="project" value="TreeGrafter"/>
</dbReference>
<dbReference type="AlphaFoldDB" id="A0A4Z0FAK1"/>
<dbReference type="RefSeq" id="WP_135281083.1">
    <property type="nucleotide sequence ID" value="NZ_SRIO01000004.1"/>
</dbReference>
<dbReference type="GO" id="GO:0008168">
    <property type="term" value="F:methyltransferase activity"/>
    <property type="evidence" value="ECO:0007669"/>
    <property type="project" value="UniProtKB-KW"/>
</dbReference>
<feature type="transmembrane region" description="Helical" evidence="19">
    <location>
        <begin position="14"/>
        <end position="37"/>
    </location>
</feature>
<dbReference type="Pfam" id="PF06750">
    <property type="entry name" value="A24_N_bact"/>
    <property type="match status" value="1"/>
</dbReference>
<comment type="function">
    <text evidence="18">Plays an essential role in type IV pili and type II pseudopili formation by proteolytically removing the leader sequence from substrate proteins and subsequently monomethylating the alpha-amino group of the newly exposed N-terminal phenylalanine.</text>
</comment>
<dbReference type="InterPro" id="IPR000045">
    <property type="entry name" value="Prepilin_IV_endopep_pep"/>
</dbReference>
<comment type="subcellular location">
    <subcellularLocation>
        <location evidence="1">Cell inner membrane</location>
        <topology evidence="1">Multi-pass membrane protein</topology>
    </subcellularLocation>
    <subcellularLocation>
        <location evidence="18">Cell membrane</location>
        <topology evidence="18">Multi-pass membrane protein</topology>
    </subcellularLocation>
</comment>
<comment type="caution">
    <text evidence="22">The sequence shown here is derived from an EMBL/GenBank/DDBJ whole genome shotgun (WGS) entry which is preliminary data.</text>
</comment>
<keyword evidence="10 18" id="KW-0378">Hydrolase</keyword>
<evidence type="ECO:0000256" key="8">
    <source>
        <dbReference type="ARBA" id="ARBA00022691"/>
    </source>
</evidence>
<keyword evidence="8" id="KW-0949">S-adenosyl-L-methionine</keyword>
<evidence type="ECO:0000256" key="6">
    <source>
        <dbReference type="ARBA" id="ARBA00022670"/>
    </source>
</evidence>
<feature type="transmembrane region" description="Helical" evidence="19">
    <location>
        <begin position="268"/>
        <end position="288"/>
    </location>
</feature>
<evidence type="ECO:0000256" key="16">
    <source>
        <dbReference type="ARBA" id="ARBA00071870"/>
    </source>
</evidence>
<feature type="transmembrane region" description="Helical" evidence="19">
    <location>
        <begin position="134"/>
        <end position="152"/>
    </location>
</feature>
<dbReference type="FunFam" id="1.20.120.1220:FF:000001">
    <property type="entry name" value="Type 4 prepilin-like proteins leader peptide-processing enzyme"/>
    <property type="match status" value="1"/>
</dbReference>
<sequence length="294" mass="31701">MDALLNLLQARPDIRIGVFFLLGLLVGSFLNVVILRLPPRLFHRWRAEARETLALPVATGKDAEPPPGIVRPPSRCRHCGQHLRPWHNIPLLSYLALRGRCGHCGAPISLRYPLVELFTALAFAIVAWRFEIGPAALGALIFTGLLIALSGIDLDHQILPDNLTLPGMWLGLVVNLGGTFTDPVAALIGAMAGYLSLWSVYQAFRLLTGKEGMGYGDFKLLALIGAWLGWTHLPGAILIGSLLGALIGSVALHVSGRNRQTPIPFGPFLAAGGWIMLIAGDFLNRGYLNLSGMA</sequence>
<evidence type="ECO:0000256" key="5">
    <source>
        <dbReference type="ARBA" id="ARBA00022603"/>
    </source>
</evidence>
<reference evidence="22 23" key="1">
    <citation type="journal article" date="2019" name="ISME J.">
        <title>Candidatus Macondimonas diazotrophica, a novel gammaproteobacterial genus dominating crude-oil-contaminated coastal sediments.</title>
        <authorList>
            <person name="Karthikeyan S."/>
            <person name="Konstantinidis K."/>
        </authorList>
    </citation>
    <scope>NUCLEOTIDE SEQUENCE [LARGE SCALE GENOMIC DNA]</scope>
    <source>
        <strain evidence="22 23">KTK01</strain>
    </source>
</reference>
<evidence type="ECO:0000256" key="10">
    <source>
        <dbReference type="ARBA" id="ARBA00022801"/>
    </source>
</evidence>
<feature type="transmembrane region" description="Helical" evidence="19">
    <location>
        <begin position="236"/>
        <end position="256"/>
    </location>
</feature>
<feature type="domain" description="Prepilin peptidase A24 N-terminal" evidence="21">
    <location>
        <begin position="21"/>
        <end position="130"/>
    </location>
</feature>
<keyword evidence="11 19" id="KW-1133">Transmembrane helix</keyword>
<keyword evidence="4" id="KW-0997">Cell inner membrane</keyword>
<evidence type="ECO:0000256" key="12">
    <source>
        <dbReference type="ARBA" id="ARBA00023136"/>
    </source>
</evidence>
<evidence type="ECO:0000256" key="7">
    <source>
        <dbReference type="ARBA" id="ARBA00022679"/>
    </source>
</evidence>
<evidence type="ECO:0000256" key="18">
    <source>
        <dbReference type="RuleBase" id="RU003794"/>
    </source>
</evidence>
<dbReference type="Gene3D" id="1.20.120.1220">
    <property type="match status" value="1"/>
</dbReference>
<evidence type="ECO:0000256" key="11">
    <source>
        <dbReference type="ARBA" id="ARBA00022989"/>
    </source>
</evidence>
<evidence type="ECO:0000256" key="3">
    <source>
        <dbReference type="ARBA" id="ARBA00022475"/>
    </source>
</evidence>
<evidence type="ECO:0000256" key="13">
    <source>
        <dbReference type="ARBA" id="ARBA00023268"/>
    </source>
</evidence>
<keyword evidence="9 18" id="KW-0812">Transmembrane</keyword>
<dbReference type="InterPro" id="IPR014032">
    <property type="entry name" value="Peptidase_A24A_bac"/>
</dbReference>
<evidence type="ECO:0000313" key="23">
    <source>
        <dbReference type="Proteomes" id="UP000297890"/>
    </source>
</evidence>
<dbReference type="InterPro" id="IPR010627">
    <property type="entry name" value="Prepilin_pept_A24_N"/>
</dbReference>
<keyword evidence="5 18" id="KW-0489">Methyltransferase</keyword>
<comment type="catalytic activity">
    <reaction evidence="14 18">
        <text>Typically cleaves a -Gly-|-Phe- bond to release an N-terminal, basic peptide of 5-8 residues from type IV prepilin, and then N-methylates the new N-terminal amino group, the methyl donor being S-adenosyl-L-methionine.</text>
        <dbReference type="EC" id="3.4.23.43"/>
    </reaction>
</comment>
<keyword evidence="13 18" id="KW-0511">Multifunctional enzyme</keyword>
<evidence type="ECO:0000256" key="15">
    <source>
        <dbReference type="ARBA" id="ARBA00067082"/>
    </source>
</evidence>
<gene>
    <name evidence="22" type="ORF">E4680_03865</name>
</gene>
<dbReference type="GO" id="GO:0004190">
    <property type="term" value="F:aspartic-type endopeptidase activity"/>
    <property type="evidence" value="ECO:0007669"/>
    <property type="project" value="UniProtKB-EC"/>
</dbReference>
<evidence type="ECO:0000256" key="4">
    <source>
        <dbReference type="ARBA" id="ARBA00022519"/>
    </source>
</evidence>
<evidence type="ECO:0000313" key="22">
    <source>
        <dbReference type="EMBL" id="TFZ83204.1"/>
    </source>
</evidence>
<dbReference type="GO" id="GO:0032259">
    <property type="term" value="P:methylation"/>
    <property type="evidence" value="ECO:0007669"/>
    <property type="project" value="UniProtKB-KW"/>
</dbReference>
<evidence type="ECO:0000256" key="19">
    <source>
        <dbReference type="SAM" id="Phobius"/>
    </source>
</evidence>
<dbReference type="Proteomes" id="UP000297890">
    <property type="component" value="Unassembled WGS sequence"/>
</dbReference>
<protein>
    <recommendedName>
        <fullName evidence="16 18">Prepilin leader peptidase/N-methyltransferase</fullName>
        <ecNumber evidence="18">2.1.1.-</ecNumber>
        <ecNumber evidence="15 18">3.4.23.43</ecNumber>
    </recommendedName>
</protein>
<feature type="domain" description="Prepilin type IV endopeptidase peptidase" evidence="20">
    <location>
        <begin position="140"/>
        <end position="248"/>
    </location>
</feature>
<dbReference type="PANTHER" id="PTHR30487">
    <property type="entry name" value="TYPE 4 PREPILIN-LIKE PROTEINS LEADER PEPTIDE-PROCESSING ENZYME"/>
    <property type="match status" value="1"/>
</dbReference>
<accession>A0A4Z0FAK1</accession>
<feature type="transmembrane region" description="Helical" evidence="19">
    <location>
        <begin position="184"/>
        <end position="201"/>
    </location>
</feature>
<dbReference type="InterPro" id="IPR050882">
    <property type="entry name" value="Prepilin_peptidase/N-MTase"/>
</dbReference>
<dbReference type="Pfam" id="PF01478">
    <property type="entry name" value="Peptidase_A24"/>
    <property type="match status" value="1"/>
</dbReference>
<evidence type="ECO:0000259" key="21">
    <source>
        <dbReference type="Pfam" id="PF06750"/>
    </source>
</evidence>
<dbReference type="GO" id="GO:0005886">
    <property type="term" value="C:plasma membrane"/>
    <property type="evidence" value="ECO:0007669"/>
    <property type="project" value="UniProtKB-SubCell"/>
</dbReference>
<keyword evidence="7 18" id="KW-0808">Transferase</keyword>
<name>A0A4Z0FAK1_9GAMM</name>
<keyword evidence="23" id="KW-1185">Reference proteome</keyword>
<evidence type="ECO:0000259" key="20">
    <source>
        <dbReference type="Pfam" id="PF01478"/>
    </source>
</evidence>